<dbReference type="SUPFAM" id="SSF53067">
    <property type="entry name" value="Actin-like ATPase domain"/>
    <property type="match status" value="1"/>
</dbReference>
<dbReference type="PANTHER" id="PTHR30605">
    <property type="entry name" value="ANHYDRO-N-ACETYLMURAMIC ACID KINASE"/>
    <property type="match status" value="1"/>
</dbReference>
<proteinExistence type="predicted"/>
<name>A0ABQ1SIH6_9FLAO</name>
<dbReference type="Gene3D" id="3.30.420.40">
    <property type="match status" value="2"/>
</dbReference>
<dbReference type="Proteomes" id="UP000599179">
    <property type="component" value="Unassembled WGS sequence"/>
</dbReference>
<dbReference type="GO" id="GO:0016301">
    <property type="term" value="F:kinase activity"/>
    <property type="evidence" value="ECO:0007669"/>
    <property type="project" value="UniProtKB-KW"/>
</dbReference>
<comment type="caution">
    <text evidence="1">The sequence shown here is derived from an EMBL/GenBank/DDBJ whole genome shotgun (WGS) entry which is preliminary data.</text>
</comment>
<dbReference type="RefSeq" id="WP_188458742.1">
    <property type="nucleotide sequence ID" value="NZ_BMGM01000007.1"/>
</dbReference>
<dbReference type="EMBL" id="BMGM01000007">
    <property type="protein sequence ID" value="GGE37814.1"/>
    <property type="molecule type" value="Genomic_DNA"/>
</dbReference>
<dbReference type="NCBIfam" id="NF007144">
    <property type="entry name" value="PRK09585.2-3"/>
    <property type="match status" value="1"/>
</dbReference>
<accession>A0ABQ1SIH6</accession>
<keyword evidence="2" id="KW-1185">Reference proteome</keyword>
<dbReference type="InterPro" id="IPR005338">
    <property type="entry name" value="Anhydro_N_Ac-Mur_kinase"/>
</dbReference>
<gene>
    <name evidence="1" type="ORF">GCM10010832_17610</name>
</gene>
<reference evidence="2" key="1">
    <citation type="journal article" date="2019" name="Int. J. Syst. Evol. Microbiol.">
        <title>The Global Catalogue of Microorganisms (GCM) 10K type strain sequencing project: providing services to taxonomists for standard genome sequencing and annotation.</title>
        <authorList>
            <consortium name="The Broad Institute Genomics Platform"/>
            <consortium name="The Broad Institute Genome Sequencing Center for Infectious Disease"/>
            <person name="Wu L."/>
            <person name="Ma J."/>
        </authorList>
    </citation>
    <scope>NUCLEOTIDE SEQUENCE [LARGE SCALE GENOMIC DNA]</scope>
    <source>
        <strain evidence="2">CGMCC 1.12931</strain>
    </source>
</reference>
<dbReference type="InterPro" id="IPR043129">
    <property type="entry name" value="ATPase_NBD"/>
</dbReference>
<keyword evidence="1" id="KW-0808">Transferase</keyword>
<sequence length="354" mass="39201">MNSEKIYHAIGVMSGTSLDGIDFCYVGFSKNTIWKFKIIQAETISYSVNWKQKLQNAHLLGAEELANLNEAYTFFLSEAISSFISRKSITNLDFVASHGHTVLHQPENGITLQIGNLAKITSKLKVPVVCDFRIQDVQLGGQGAPLVPIGDELLFNEFDMCLNLGGFANISLQQDQKRIAYDVCPVNIVLNYFTEKLGLAFDENGAIAKANQPDEALLQELNKLEFYQKSSPKSLGKEWIEAVFLPVVEKHRLSTEVIISTLTHHAAFQIAKILQKDKKVLITGGGAFNLYLIGLIKEKSEAEIVLPHNKIINYKEALIFAFLGVLRMRNETNVLASVTGASKNHSSGKIFPAS</sequence>
<evidence type="ECO:0000313" key="2">
    <source>
        <dbReference type="Proteomes" id="UP000599179"/>
    </source>
</evidence>
<protein>
    <submittedName>
        <fullName evidence="1">Anhydro-N-acetylmuramic acid kinase</fullName>
    </submittedName>
</protein>
<dbReference type="Pfam" id="PF03702">
    <property type="entry name" value="AnmK"/>
    <property type="match status" value="1"/>
</dbReference>
<dbReference type="PANTHER" id="PTHR30605:SF0">
    <property type="entry name" value="ANHYDRO-N-ACETYLMURAMIC ACID KINASE"/>
    <property type="match status" value="1"/>
</dbReference>
<evidence type="ECO:0000313" key="1">
    <source>
        <dbReference type="EMBL" id="GGE37814.1"/>
    </source>
</evidence>
<keyword evidence="1" id="KW-0418">Kinase</keyword>
<organism evidence="1 2">
    <name type="scientific">Psychroflexus planctonicus</name>
    <dbReference type="NCBI Taxonomy" id="1526575"/>
    <lineage>
        <taxon>Bacteria</taxon>
        <taxon>Pseudomonadati</taxon>
        <taxon>Bacteroidota</taxon>
        <taxon>Flavobacteriia</taxon>
        <taxon>Flavobacteriales</taxon>
        <taxon>Flavobacteriaceae</taxon>
        <taxon>Psychroflexus</taxon>
    </lineage>
</organism>